<dbReference type="Pfam" id="PF00437">
    <property type="entry name" value="T2SSE"/>
    <property type="match status" value="1"/>
</dbReference>
<evidence type="ECO:0000256" key="3">
    <source>
        <dbReference type="ARBA" id="ARBA00022840"/>
    </source>
</evidence>
<dbReference type="Pfam" id="PF05157">
    <property type="entry name" value="MshEN"/>
    <property type="match status" value="1"/>
</dbReference>
<dbReference type="GO" id="GO:0005886">
    <property type="term" value="C:plasma membrane"/>
    <property type="evidence" value="ECO:0007669"/>
    <property type="project" value="TreeGrafter"/>
</dbReference>
<comment type="caution">
    <text evidence="6">The sequence shown here is derived from an EMBL/GenBank/DDBJ whole genome shotgun (WGS) entry which is preliminary data.</text>
</comment>
<gene>
    <name evidence="6" type="ORF">COX36_01380</name>
</gene>
<dbReference type="Gene3D" id="3.30.450.90">
    <property type="match status" value="1"/>
</dbReference>
<dbReference type="Gene3D" id="3.40.50.300">
    <property type="entry name" value="P-loop containing nucleotide triphosphate hydrolases"/>
    <property type="match status" value="1"/>
</dbReference>
<dbReference type="GO" id="GO:0016887">
    <property type="term" value="F:ATP hydrolysis activity"/>
    <property type="evidence" value="ECO:0007669"/>
    <property type="project" value="TreeGrafter"/>
</dbReference>
<accession>A0A2G9YX19</accession>
<dbReference type="AlphaFoldDB" id="A0A2G9YX19"/>
<evidence type="ECO:0000313" key="6">
    <source>
        <dbReference type="EMBL" id="PIP23798.1"/>
    </source>
</evidence>
<dbReference type="SUPFAM" id="SSF160246">
    <property type="entry name" value="EspE N-terminal domain-like"/>
    <property type="match status" value="1"/>
</dbReference>
<dbReference type="SUPFAM" id="SSF52540">
    <property type="entry name" value="P-loop containing nucleoside triphosphate hydrolases"/>
    <property type="match status" value="1"/>
</dbReference>
<dbReference type="InterPro" id="IPR037257">
    <property type="entry name" value="T2SS_E_N_sf"/>
</dbReference>
<sequence>MSTLVQQLVKRGILDKEKSVSLEFEIKSSGKKEEEIILERGIVPEKVLFGIKSEILKIPLKETSSSDVSLKVLELIPEEAARYYKMIPLRQSESTLEVGMIYPEDFKAQEALKFLARQGKFTAQIFLITPSAFYDIFKQYRNLRKEVTRALEELETELKEGKVEAMPTKKTEFERLVEEAPITKVVAVILRHAVEGNASDIHIEPTKDKLRIRFRQDGVLHSSILLPIKVHPAVVARVKILSNLKIDEARIPQDGRFSTRVGNQDIDFRVSTFPTLLGEKVAIRVLDPSKGLKNFGDLGLEKRNLDAVKRAITKPYGLILSTGPTGSGKSTTLYAVMHLLNKEGVNILTLEDPVEYFMEGINQSQIRPELGYSFATGLRSILRQDPDVIMVGEIRDEETAGLAIHSALTGHIVLSTLHTNNALGVIPRLIDMGVKPFLISPTLAIAIGQRLVRKLCPDCKKKVKPKKEVYELIVKELNTLPPSVKKDYESLLSKKEIFIYEAPGCKRCNFKGLMERTALFEVLEMTENLADLVLKEPSVAKIAEEARRQGMITMKQDGFLKVLEGITSIEEVLRVAEEK</sequence>
<dbReference type="SMART" id="SM00382">
    <property type="entry name" value="AAA"/>
    <property type="match status" value="1"/>
</dbReference>
<organism evidence="6 7">
    <name type="scientific">Candidatus Nealsonbacteria bacterium CG23_combo_of_CG06-09_8_20_14_all_38_19</name>
    <dbReference type="NCBI Taxonomy" id="1974721"/>
    <lineage>
        <taxon>Bacteria</taxon>
        <taxon>Candidatus Nealsoniibacteriota</taxon>
    </lineage>
</organism>
<evidence type="ECO:0000256" key="4">
    <source>
        <dbReference type="SAM" id="Coils"/>
    </source>
</evidence>
<protein>
    <recommendedName>
        <fullName evidence="5">Bacterial type II secretion system protein E domain-containing protein</fullName>
    </recommendedName>
</protein>
<evidence type="ECO:0000256" key="2">
    <source>
        <dbReference type="ARBA" id="ARBA00022741"/>
    </source>
</evidence>
<proteinExistence type="inferred from homology"/>
<dbReference type="Proteomes" id="UP000230273">
    <property type="component" value="Unassembled WGS sequence"/>
</dbReference>
<evidence type="ECO:0000259" key="5">
    <source>
        <dbReference type="PROSITE" id="PS00662"/>
    </source>
</evidence>
<dbReference type="PANTHER" id="PTHR30258:SF1">
    <property type="entry name" value="PROTEIN TRANSPORT PROTEIN HOFB HOMOLOG"/>
    <property type="match status" value="1"/>
</dbReference>
<reference evidence="6 7" key="1">
    <citation type="submission" date="2017-09" db="EMBL/GenBank/DDBJ databases">
        <title>Depth-based differentiation of microbial function through sediment-hosted aquifers and enrichment of novel symbionts in the deep terrestrial subsurface.</title>
        <authorList>
            <person name="Probst A.J."/>
            <person name="Ladd B."/>
            <person name="Jarett J.K."/>
            <person name="Geller-Mcgrath D.E."/>
            <person name="Sieber C.M."/>
            <person name="Emerson J.B."/>
            <person name="Anantharaman K."/>
            <person name="Thomas B.C."/>
            <person name="Malmstrom R."/>
            <person name="Stieglmeier M."/>
            <person name="Klingl A."/>
            <person name="Woyke T."/>
            <person name="Ryan C.M."/>
            <person name="Banfield J.F."/>
        </authorList>
    </citation>
    <scope>NUCLEOTIDE SEQUENCE [LARGE SCALE GENOMIC DNA]</scope>
    <source>
        <strain evidence="6">CG23_combo_of_CG06-09_8_20_14_all_38_19</strain>
    </source>
</reference>
<feature type="coiled-coil region" evidence="4">
    <location>
        <begin position="137"/>
        <end position="164"/>
    </location>
</feature>
<dbReference type="EMBL" id="PCRP01000021">
    <property type="protein sequence ID" value="PIP23798.1"/>
    <property type="molecule type" value="Genomic_DNA"/>
</dbReference>
<dbReference type="GO" id="GO:0005524">
    <property type="term" value="F:ATP binding"/>
    <property type="evidence" value="ECO:0007669"/>
    <property type="project" value="UniProtKB-KW"/>
</dbReference>
<keyword evidence="3" id="KW-0067">ATP-binding</keyword>
<evidence type="ECO:0000256" key="1">
    <source>
        <dbReference type="ARBA" id="ARBA00006611"/>
    </source>
</evidence>
<evidence type="ECO:0000313" key="7">
    <source>
        <dbReference type="Proteomes" id="UP000230273"/>
    </source>
</evidence>
<dbReference type="InterPro" id="IPR001482">
    <property type="entry name" value="T2SS/T4SS_dom"/>
</dbReference>
<dbReference type="InterPro" id="IPR007831">
    <property type="entry name" value="T2SS_GspE_N"/>
</dbReference>
<dbReference type="InterPro" id="IPR003593">
    <property type="entry name" value="AAA+_ATPase"/>
</dbReference>
<dbReference type="Gene3D" id="3.30.300.160">
    <property type="entry name" value="Type II secretion system, protein E, N-terminal domain"/>
    <property type="match status" value="1"/>
</dbReference>
<dbReference type="InterPro" id="IPR027417">
    <property type="entry name" value="P-loop_NTPase"/>
</dbReference>
<comment type="similarity">
    <text evidence="1">Belongs to the GSP E family.</text>
</comment>
<keyword evidence="2" id="KW-0547">Nucleotide-binding</keyword>
<dbReference type="CDD" id="cd01129">
    <property type="entry name" value="PulE-GspE-like"/>
    <property type="match status" value="1"/>
</dbReference>
<dbReference type="PANTHER" id="PTHR30258">
    <property type="entry name" value="TYPE II SECRETION SYSTEM PROTEIN GSPE-RELATED"/>
    <property type="match status" value="1"/>
</dbReference>
<keyword evidence="4" id="KW-0175">Coiled coil</keyword>
<dbReference type="PROSITE" id="PS00662">
    <property type="entry name" value="T2SP_E"/>
    <property type="match status" value="1"/>
</dbReference>
<feature type="domain" description="Bacterial type II secretion system protein E" evidence="5">
    <location>
        <begin position="382"/>
        <end position="396"/>
    </location>
</feature>
<name>A0A2G9YX19_9BACT</name>